<evidence type="ECO:0000256" key="8">
    <source>
        <dbReference type="PROSITE-ProRule" id="PRU00042"/>
    </source>
</evidence>
<feature type="region of interest" description="Disordered" evidence="9">
    <location>
        <begin position="215"/>
        <end position="274"/>
    </location>
</feature>
<dbReference type="InterPro" id="IPR036236">
    <property type="entry name" value="Znf_C2H2_sf"/>
</dbReference>
<feature type="region of interest" description="Disordered" evidence="9">
    <location>
        <begin position="1"/>
        <end position="62"/>
    </location>
</feature>
<comment type="similarity">
    <text evidence="2">Belongs to the krueppel C2H2-type zinc-finger protein family.</text>
</comment>
<evidence type="ECO:0000256" key="9">
    <source>
        <dbReference type="SAM" id="MobiDB-lite"/>
    </source>
</evidence>
<dbReference type="SMART" id="SM00355">
    <property type="entry name" value="ZnF_C2H2"/>
    <property type="match status" value="4"/>
</dbReference>
<dbReference type="GO" id="GO:0000981">
    <property type="term" value="F:DNA-binding transcription factor activity, RNA polymerase II-specific"/>
    <property type="evidence" value="ECO:0007669"/>
    <property type="project" value="TreeGrafter"/>
</dbReference>
<dbReference type="Proteomes" id="UP001152320">
    <property type="component" value="Chromosome 10"/>
</dbReference>
<dbReference type="PROSITE" id="PS00028">
    <property type="entry name" value="ZINC_FINGER_C2H2_1"/>
    <property type="match status" value="3"/>
</dbReference>
<dbReference type="PANTHER" id="PTHR10032">
    <property type="entry name" value="ZINC FINGER PROTEIN WITH KRAB AND SCAN DOMAINS"/>
    <property type="match status" value="1"/>
</dbReference>
<feature type="compositionally biased region" description="Low complexity" evidence="9">
    <location>
        <begin position="17"/>
        <end position="26"/>
    </location>
</feature>
<feature type="domain" description="C2H2-type" evidence="10">
    <location>
        <begin position="130"/>
        <end position="153"/>
    </location>
</feature>
<keyword evidence="12" id="KW-1185">Reference proteome</keyword>
<keyword evidence="7" id="KW-0539">Nucleus</keyword>
<dbReference type="SUPFAM" id="SSF57667">
    <property type="entry name" value="beta-beta-alpha zinc fingers"/>
    <property type="match status" value="2"/>
</dbReference>
<dbReference type="GO" id="GO:0051241">
    <property type="term" value="P:negative regulation of multicellular organismal process"/>
    <property type="evidence" value="ECO:0007669"/>
    <property type="project" value="UniProtKB-ARBA"/>
</dbReference>
<dbReference type="GO" id="GO:0005634">
    <property type="term" value="C:nucleus"/>
    <property type="evidence" value="ECO:0007669"/>
    <property type="project" value="UniProtKB-SubCell"/>
</dbReference>
<dbReference type="AlphaFoldDB" id="A0A9Q1BXN3"/>
<organism evidence="11 12">
    <name type="scientific">Holothuria leucospilota</name>
    <name type="common">Black long sea cucumber</name>
    <name type="synonym">Mertensiothuria leucospilota</name>
    <dbReference type="NCBI Taxonomy" id="206669"/>
    <lineage>
        <taxon>Eukaryota</taxon>
        <taxon>Metazoa</taxon>
        <taxon>Echinodermata</taxon>
        <taxon>Eleutherozoa</taxon>
        <taxon>Echinozoa</taxon>
        <taxon>Holothuroidea</taxon>
        <taxon>Aspidochirotacea</taxon>
        <taxon>Aspidochirotida</taxon>
        <taxon>Holothuriidae</taxon>
        <taxon>Holothuria</taxon>
    </lineage>
</organism>
<evidence type="ECO:0000259" key="10">
    <source>
        <dbReference type="PROSITE" id="PS50157"/>
    </source>
</evidence>
<dbReference type="Pfam" id="PF13912">
    <property type="entry name" value="zf-C2H2_6"/>
    <property type="match status" value="1"/>
</dbReference>
<dbReference type="FunFam" id="3.30.160.60:FF:001250">
    <property type="entry name" value="putative transcription factor ovo-like protein 3"/>
    <property type="match status" value="1"/>
</dbReference>
<dbReference type="InterPro" id="IPR027756">
    <property type="entry name" value="Ovo-like"/>
</dbReference>
<dbReference type="GO" id="GO:0008270">
    <property type="term" value="F:zinc ion binding"/>
    <property type="evidence" value="ECO:0007669"/>
    <property type="project" value="UniProtKB-KW"/>
</dbReference>
<protein>
    <submittedName>
        <fullName evidence="11">Transcriptional regulator ovo</fullName>
    </submittedName>
</protein>
<comment type="caution">
    <text evidence="11">The sequence shown here is derived from an EMBL/GenBank/DDBJ whole genome shotgun (WGS) entry which is preliminary data.</text>
</comment>
<dbReference type="Pfam" id="PF13465">
    <property type="entry name" value="zf-H2C2_2"/>
    <property type="match status" value="1"/>
</dbReference>
<evidence type="ECO:0000313" key="11">
    <source>
        <dbReference type="EMBL" id="KAJ8034766.1"/>
    </source>
</evidence>
<evidence type="ECO:0000256" key="6">
    <source>
        <dbReference type="ARBA" id="ARBA00022833"/>
    </source>
</evidence>
<keyword evidence="3" id="KW-0479">Metal-binding</keyword>
<gene>
    <name evidence="11" type="ORF">HOLleu_21740</name>
</gene>
<dbReference type="GO" id="GO:0009968">
    <property type="term" value="P:negative regulation of signal transduction"/>
    <property type="evidence" value="ECO:0007669"/>
    <property type="project" value="UniProtKB-ARBA"/>
</dbReference>
<dbReference type="GO" id="GO:0010837">
    <property type="term" value="P:regulation of keratinocyte proliferation"/>
    <property type="evidence" value="ECO:0007669"/>
    <property type="project" value="UniProtKB-ARBA"/>
</dbReference>
<name>A0A9Q1BXN3_HOLLE</name>
<reference evidence="11" key="1">
    <citation type="submission" date="2021-10" db="EMBL/GenBank/DDBJ databases">
        <title>Tropical sea cucumber genome reveals ecological adaptation and Cuvierian tubules defense mechanism.</title>
        <authorList>
            <person name="Chen T."/>
        </authorList>
    </citation>
    <scope>NUCLEOTIDE SEQUENCE</scope>
    <source>
        <strain evidence="11">Nanhai2018</strain>
        <tissue evidence="11">Muscle</tissue>
    </source>
</reference>
<dbReference type="PANTHER" id="PTHR10032:SF271">
    <property type="entry name" value="RH12261P-RELATED"/>
    <property type="match status" value="1"/>
</dbReference>
<dbReference type="Gene3D" id="3.30.160.60">
    <property type="entry name" value="Classic Zinc Finger"/>
    <property type="match status" value="3"/>
</dbReference>
<dbReference type="GO" id="GO:0045596">
    <property type="term" value="P:negative regulation of cell differentiation"/>
    <property type="evidence" value="ECO:0007669"/>
    <property type="project" value="UniProtKB-ARBA"/>
</dbReference>
<dbReference type="OrthoDB" id="6508643at2759"/>
<feature type="compositionally biased region" description="Polar residues" evidence="9">
    <location>
        <begin position="231"/>
        <end position="256"/>
    </location>
</feature>
<comment type="subcellular location">
    <subcellularLocation>
        <location evidence="1">Nucleus</location>
    </subcellularLocation>
</comment>
<feature type="domain" description="C2H2-type" evidence="10">
    <location>
        <begin position="74"/>
        <end position="101"/>
    </location>
</feature>
<dbReference type="PROSITE" id="PS50157">
    <property type="entry name" value="ZINC_FINGER_C2H2_2"/>
    <property type="match status" value="3"/>
</dbReference>
<evidence type="ECO:0000256" key="3">
    <source>
        <dbReference type="ARBA" id="ARBA00022723"/>
    </source>
</evidence>
<dbReference type="EMBL" id="JAIZAY010000010">
    <property type="protein sequence ID" value="KAJ8034766.1"/>
    <property type="molecule type" value="Genomic_DNA"/>
</dbReference>
<accession>A0A9Q1BXN3</accession>
<sequence>MTSSILPSVTSRVPFKPTSSLPPLTSGSNVAQLLQASRGKGKPADDFAPLKRAPGRGKLTNHVSRGVTQGESSFLCDVCNKVFPLQRLLNRHMKCHSAVKRYSCVFCQKGFNDTFDLKRHVRTHTGVRPYKCSECGKSFTQRCSLESHLAKVHGVKHGYSYKERRSKVFVCEECGMVSNIADDHYLHIKEKHPESSELRKYQDKLQFRRLVSTESPSCSYSDDSNSKEPSSEGSDQGSRFGSDHGSNTSSVRSSPYQLDEMSRVTISDESEVDG</sequence>
<dbReference type="FunFam" id="3.30.160.60:FF:000452">
    <property type="entry name" value="Transcription factor Ovo-like 2"/>
    <property type="match status" value="1"/>
</dbReference>
<feature type="compositionally biased region" description="Polar residues" evidence="9">
    <location>
        <begin position="1"/>
        <end position="11"/>
    </location>
</feature>
<evidence type="ECO:0000256" key="2">
    <source>
        <dbReference type="ARBA" id="ARBA00006991"/>
    </source>
</evidence>
<evidence type="ECO:0000256" key="1">
    <source>
        <dbReference type="ARBA" id="ARBA00004123"/>
    </source>
</evidence>
<keyword evidence="5 8" id="KW-0863">Zinc-finger</keyword>
<evidence type="ECO:0000256" key="5">
    <source>
        <dbReference type="ARBA" id="ARBA00022771"/>
    </source>
</evidence>
<keyword evidence="4" id="KW-0677">Repeat</keyword>
<dbReference type="GO" id="GO:0000978">
    <property type="term" value="F:RNA polymerase II cis-regulatory region sequence-specific DNA binding"/>
    <property type="evidence" value="ECO:0007669"/>
    <property type="project" value="TreeGrafter"/>
</dbReference>
<dbReference type="GO" id="GO:0045892">
    <property type="term" value="P:negative regulation of DNA-templated transcription"/>
    <property type="evidence" value="ECO:0007669"/>
    <property type="project" value="UniProtKB-ARBA"/>
</dbReference>
<evidence type="ECO:0000313" key="12">
    <source>
        <dbReference type="Proteomes" id="UP001152320"/>
    </source>
</evidence>
<dbReference type="InterPro" id="IPR013087">
    <property type="entry name" value="Znf_C2H2_type"/>
</dbReference>
<evidence type="ECO:0000256" key="4">
    <source>
        <dbReference type="ARBA" id="ARBA00022737"/>
    </source>
</evidence>
<feature type="domain" description="C2H2-type" evidence="10">
    <location>
        <begin position="102"/>
        <end position="129"/>
    </location>
</feature>
<proteinExistence type="inferred from homology"/>
<keyword evidence="6" id="KW-0862">Zinc</keyword>
<evidence type="ECO:0000256" key="7">
    <source>
        <dbReference type="ARBA" id="ARBA00023242"/>
    </source>
</evidence>
<dbReference type="GO" id="GO:0009913">
    <property type="term" value="P:epidermal cell differentiation"/>
    <property type="evidence" value="ECO:0007669"/>
    <property type="project" value="TreeGrafter"/>
</dbReference>